<name>A0A255YS37_9SPHN</name>
<keyword evidence="3 10" id="KW-0808">Transferase</keyword>
<dbReference type="EC" id="2.3.1.275" evidence="10"/>
<gene>
    <name evidence="10 11" type="primary">plsY</name>
    <name evidence="11" type="ORF">CHU93_04030</name>
</gene>
<feature type="transmembrane region" description="Helical" evidence="10">
    <location>
        <begin position="77"/>
        <end position="97"/>
    </location>
</feature>
<keyword evidence="4 10" id="KW-0812">Transmembrane</keyword>
<keyword evidence="9 10" id="KW-1208">Phospholipid metabolism</keyword>
<feature type="transmembrane region" description="Helical" evidence="10">
    <location>
        <begin position="134"/>
        <end position="152"/>
    </location>
</feature>
<comment type="pathway">
    <text evidence="10">Lipid metabolism; phospholipid metabolism.</text>
</comment>
<sequence length="196" mass="20067">MDWIATALGYVLGSIPFGLLLTRMIGIDIRQVGSGNIGTTNVLRTGNKGLAAATLLLDAGKGAAAVMIGRELAGEMAGIMAGVAAFIGHCFPLWLKFRGGKGVATILGITLAAAPLAGAIALAVWLGGALVTRYSSVGGMLAAIACPVAAWFLTGEWAPGWSAHLAMLAALLIFQHRDNLKRLASGTESKIGQKAK</sequence>
<protein>
    <recommendedName>
        <fullName evidence="10">Glycerol-3-phosphate acyltransferase</fullName>
    </recommendedName>
    <alternativeName>
        <fullName evidence="10">Acyl-PO4 G3P acyltransferase</fullName>
    </alternativeName>
    <alternativeName>
        <fullName evidence="10">Acyl-phosphate--glycerol-3-phosphate acyltransferase</fullName>
    </alternativeName>
    <alternativeName>
        <fullName evidence="10">G3P acyltransferase</fullName>
        <shortName evidence="10">GPAT</shortName>
        <ecNumber evidence="10">2.3.1.275</ecNumber>
    </alternativeName>
    <alternativeName>
        <fullName evidence="10">Lysophosphatidic acid synthase</fullName>
        <shortName evidence="10">LPA synthase</shortName>
    </alternativeName>
</protein>
<evidence type="ECO:0000256" key="2">
    <source>
        <dbReference type="ARBA" id="ARBA00022516"/>
    </source>
</evidence>
<comment type="subunit">
    <text evidence="10">Probably interacts with PlsX.</text>
</comment>
<dbReference type="SMART" id="SM01207">
    <property type="entry name" value="G3P_acyltransf"/>
    <property type="match status" value="1"/>
</dbReference>
<comment type="caution">
    <text evidence="11">The sequence shown here is derived from an EMBL/GenBank/DDBJ whole genome shotgun (WGS) entry which is preliminary data.</text>
</comment>
<organism evidence="11 12">
    <name type="scientific">Sandarakinorhabdus cyanobacteriorum</name>
    <dbReference type="NCBI Taxonomy" id="1981098"/>
    <lineage>
        <taxon>Bacteria</taxon>
        <taxon>Pseudomonadati</taxon>
        <taxon>Pseudomonadota</taxon>
        <taxon>Alphaproteobacteria</taxon>
        <taxon>Sphingomonadales</taxon>
        <taxon>Sphingosinicellaceae</taxon>
        <taxon>Sandarakinorhabdus</taxon>
    </lineage>
</organism>
<feature type="transmembrane region" description="Helical" evidence="10">
    <location>
        <begin position="158"/>
        <end position="174"/>
    </location>
</feature>
<comment type="catalytic activity">
    <reaction evidence="10">
        <text>an acyl phosphate + sn-glycerol 3-phosphate = a 1-acyl-sn-glycero-3-phosphate + phosphate</text>
        <dbReference type="Rhea" id="RHEA:34075"/>
        <dbReference type="ChEBI" id="CHEBI:43474"/>
        <dbReference type="ChEBI" id="CHEBI:57597"/>
        <dbReference type="ChEBI" id="CHEBI:57970"/>
        <dbReference type="ChEBI" id="CHEBI:59918"/>
        <dbReference type="EC" id="2.3.1.275"/>
    </reaction>
</comment>
<dbReference type="RefSeq" id="WP_094472868.1">
    <property type="nucleotide sequence ID" value="NZ_NOXT01000083.1"/>
</dbReference>
<dbReference type="PANTHER" id="PTHR30309">
    <property type="entry name" value="INNER MEMBRANE PROTEIN YGIH"/>
    <property type="match status" value="1"/>
</dbReference>
<keyword evidence="6 10" id="KW-0443">Lipid metabolism</keyword>
<keyword evidence="11" id="KW-0012">Acyltransferase</keyword>
<dbReference type="OrthoDB" id="9777124at2"/>
<keyword evidence="2 10" id="KW-0444">Lipid biosynthesis</keyword>
<evidence type="ECO:0000256" key="3">
    <source>
        <dbReference type="ARBA" id="ARBA00022679"/>
    </source>
</evidence>
<evidence type="ECO:0000256" key="9">
    <source>
        <dbReference type="ARBA" id="ARBA00023264"/>
    </source>
</evidence>
<dbReference type="Pfam" id="PF02660">
    <property type="entry name" value="G3P_acyltransf"/>
    <property type="match status" value="1"/>
</dbReference>
<evidence type="ECO:0000313" key="11">
    <source>
        <dbReference type="EMBL" id="OYQ32007.1"/>
    </source>
</evidence>
<dbReference type="PANTHER" id="PTHR30309:SF0">
    <property type="entry name" value="GLYCEROL-3-PHOSPHATE ACYLTRANSFERASE-RELATED"/>
    <property type="match status" value="1"/>
</dbReference>
<dbReference type="Proteomes" id="UP000216991">
    <property type="component" value="Unassembled WGS sequence"/>
</dbReference>
<dbReference type="GO" id="GO:0005886">
    <property type="term" value="C:plasma membrane"/>
    <property type="evidence" value="ECO:0007669"/>
    <property type="project" value="UniProtKB-SubCell"/>
</dbReference>
<comment type="subcellular location">
    <subcellularLocation>
        <location evidence="10">Cell membrane</location>
        <topology evidence="10">Multi-pass membrane protein</topology>
    </subcellularLocation>
</comment>
<evidence type="ECO:0000256" key="8">
    <source>
        <dbReference type="ARBA" id="ARBA00023209"/>
    </source>
</evidence>
<evidence type="ECO:0000256" key="5">
    <source>
        <dbReference type="ARBA" id="ARBA00022989"/>
    </source>
</evidence>
<dbReference type="GO" id="GO:0043772">
    <property type="term" value="F:acyl-phosphate glycerol-3-phosphate acyltransferase activity"/>
    <property type="evidence" value="ECO:0007669"/>
    <property type="project" value="UniProtKB-UniRule"/>
</dbReference>
<dbReference type="HAMAP" id="MF_01043">
    <property type="entry name" value="PlsY"/>
    <property type="match status" value="1"/>
</dbReference>
<dbReference type="InterPro" id="IPR003811">
    <property type="entry name" value="G3P_acylTferase_PlsY"/>
</dbReference>
<keyword evidence="12" id="KW-1185">Reference proteome</keyword>
<evidence type="ECO:0000256" key="6">
    <source>
        <dbReference type="ARBA" id="ARBA00023098"/>
    </source>
</evidence>
<dbReference type="UniPathway" id="UPA00085"/>
<dbReference type="EMBL" id="NOXT01000083">
    <property type="protein sequence ID" value="OYQ32007.1"/>
    <property type="molecule type" value="Genomic_DNA"/>
</dbReference>
<keyword evidence="8 10" id="KW-0594">Phospholipid biosynthesis</keyword>
<keyword evidence="5 10" id="KW-1133">Transmembrane helix</keyword>
<dbReference type="GO" id="GO:0008654">
    <property type="term" value="P:phospholipid biosynthetic process"/>
    <property type="evidence" value="ECO:0007669"/>
    <property type="project" value="UniProtKB-UniRule"/>
</dbReference>
<keyword evidence="1 10" id="KW-1003">Cell membrane</keyword>
<proteinExistence type="inferred from homology"/>
<evidence type="ECO:0000256" key="4">
    <source>
        <dbReference type="ARBA" id="ARBA00022692"/>
    </source>
</evidence>
<comment type="function">
    <text evidence="10">Catalyzes the transfer of an acyl group from acyl-phosphate (acyl-PO(4)) to glycerol-3-phosphate (G3P) to form lysophosphatidic acid (LPA). This enzyme utilizes acyl-phosphate as fatty acyl donor, but not acyl-CoA or acyl-ACP.</text>
</comment>
<reference evidence="11 12" key="1">
    <citation type="submission" date="2017-07" db="EMBL/GenBank/DDBJ databases">
        <title>Sandarakinorhabdus cyanobacteriorum sp. nov., a novel bacterium isolated from cyanobacterial aggregates in a eutrophic lake.</title>
        <authorList>
            <person name="Cai H."/>
        </authorList>
    </citation>
    <scope>NUCLEOTIDE SEQUENCE [LARGE SCALE GENOMIC DNA]</scope>
    <source>
        <strain evidence="11 12">TH057</strain>
    </source>
</reference>
<evidence type="ECO:0000256" key="10">
    <source>
        <dbReference type="HAMAP-Rule" id="MF_01043"/>
    </source>
</evidence>
<feature type="transmembrane region" description="Helical" evidence="10">
    <location>
        <begin position="103"/>
        <end position="127"/>
    </location>
</feature>
<evidence type="ECO:0000256" key="7">
    <source>
        <dbReference type="ARBA" id="ARBA00023136"/>
    </source>
</evidence>
<dbReference type="AlphaFoldDB" id="A0A255YS37"/>
<evidence type="ECO:0000313" key="12">
    <source>
        <dbReference type="Proteomes" id="UP000216991"/>
    </source>
</evidence>
<accession>A0A255YS37</accession>
<evidence type="ECO:0000256" key="1">
    <source>
        <dbReference type="ARBA" id="ARBA00022475"/>
    </source>
</evidence>
<comment type="similarity">
    <text evidence="10">Belongs to the PlsY family.</text>
</comment>
<feature type="transmembrane region" description="Helical" evidence="10">
    <location>
        <begin position="6"/>
        <end position="26"/>
    </location>
</feature>
<dbReference type="NCBIfam" id="TIGR00023">
    <property type="entry name" value="glycerol-3-phosphate 1-O-acyltransferase PlsY"/>
    <property type="match status" value="1"/>
</dbReference>
<keyword evidence="7 10" id="KW-0472">Membrane</keyword>